<keyword evidence="2" id="KW-1133">Transmembrane helix</keyword>
<reference evidence="3 4" key="1">
    <citation type="submission" date="2021-06" db="EMBL/GenBank/DDBJ databases">
        <authorList>
            <person name="Pan X."/>
        </authorList>
    </citation>
    <scope>NUCLEOTIDE SEQUENCE [LARGE SCALE GENOMIC DNA]</scope>
    <source>
        <strain evidence="3 4">4503</strain>
    </source>
</reference>
<evidence type="ECO:0000313" key="3">
    <source>
        <dbReference type="EMBL" id="MBU3870982.1"/>
    </source>
</evidence>
<feature type="region of interest" description="Disordered" evidence="1">
    <location>
        <begin position="18"/>
        <end position="39"/>
    </location>
</feature>
<feature type="compositionally biased region" description="Basic and acidic residues" evidence="1">
    <location>
        <begin position="211"/>
        <end position="222"/>
    </location>
</feature>
<dbReference type="Proteomes" id="UP000720508">
    <property type="component" value="Unassembled WGS sequence"/>
</dbReference>
<keyword evidence="2" id="KW-0472">Membrane</keyword>
<feature type="compositionally biased region" description="Low complexity" evidence="1">
    <location>
        <begin position="369"/>
        <end position="404"/>
    </location>
</feature>
<feature type="compositionally biased region" description="Gly residues" evidence="1">
    <location>
        <begin position="305"/>
        <end position="353"/>
    </location>
</feature>
<dbReference type="EMBL" id="JAHLEM010000904">
    <property type="protein sequence ID" value="MBU3870982.1"/>
    <property type="molecule type" value="Genomic_DNA"/>
</dbReference>
<sequence>MAEDHRYSWLDDSVAERLLRGEPVEGQPGAPDGRGDESYAEAERLAAVLSAVAGAGRPAAPSDASALPGEEAAMAAFRAARVEAEAQAEAVAEPGVARRPGRIRQFRERQPRLRHPLRAGMIAMVAGGALSGFAVAAAAGVLPTPFGPSHHTPGPSVSKSDAGPGGESARPEISEDGGTTTPGPSGSGDNDASDVGSNGAQGGTVSPAPEDGGKGKDGKPKDPSSNGKHGTPGWALHICPRYLAAELGGTNLDEKSLKKLTKAAGSASAIHGYCTQVLADDSAGTPRSDDSSGHGGDNNTDSGSDNGGGNGNNGGGSGDNGGQGGSGPGPGSGSGDGGGSDSGGGSGGDPGKGGGDDTTVPQPPPPPSDTTGTTGTPTATTTLTPAADSAASTDPVTATETGAG</sequence>
<feature type="compositionally biased region" description="Low complexity" evidence="1">
    <location>
        <begin position="177"/>
        <end position="188"/>
    </location>
</feature>
<evidence type="ECO:0000256" key="1">
    <source>
        <dbReference type="SAM" id="MobiDB-lite"/>
    </source>
</evidence>
<comment type="caution">
    <text evidence="3">The sequence shown here is derived from an EMBL/GenBank/DDBJ whole genome shotgun (WGS) entry which is preliminary data.</text>
</comment>
<organism evidence="3 4">
    <name type="scientific">Streptomyces niphimycinicus</name>
    <dbReference type="NCBI Taxonomy" id="2842201"/>
    <lineage>
        <taxon>Bacteria</taxon>
        <taxon>Bacillati</taxon>
        <taxon>Actinomycetota</taxon>
        <taxon>Actinomycetes</taxon>
        <taxon>Kitasatosporales</taxon>
        <taxon>Streptomycetaceae</taxon>
        <taxon>Streptomyces</taxon>
    </lineage>
</organism>
<accession>A0ABS6CVK2</accession>
<gene>
    <name evidence="3" type="ORF">KN815_45120</name>
</gene>
<protein>
    <recommendedName>
        <fullName evidence="5">Extensin</fullName>
    </recommendedName>
</protein>
<evidence type="ECO:0008006" key="5">
    <source>
        <dbReference type="Google" id="ProtNLM"/>
    </source>
</evidence>
<feature type="region of interest" description="Disordered" evidence="1">
    <location>
        <begin position="146"/>
        <end position="233"/>
    </location>
</feature>
<feature type="region of interest" description="Disordered" evidence="1">
    <location>
        <begin position="280"/>
        <end position="404"/>
    </location>
</feature>
<evidence type="ECO:0000256" key="2">
    <source>
        <dbReference type="SAM" id="Phobius"/>
    </source>
</evidence>
<dbReference type="RefSeq" id="WP_216347601.1">
    <property type="nucleotide sequence ID" value="NZ_JAHLEM010000904.1"/>
</dbReference>
<evidence type="ECO:0000313" key="4">
    <source>
        <dbReference type="Proteomes" id="UP000720508"/>
    </source>
</evidence>
<feature type="transmembrane region" description="Helical" evidence="2">
    <location>
        <begin position="119"/>
        <end position="142"/>
    </location>
</feature>
<keyword evidence="4" id="KW-1185">Reference proteome</keyword>
<feature type="region of interest" description="Disordered" evidence="1">
    <location>
        <begin position="89"/>
        <end position="111"/>
    </location>
</feature>
<name>A0ABS6CVK2_9ACTN</name>
<keyword evidence="2" id="KW-0812">Transmembrane</keyword>
<proteinExistence type="predicted"/>